<evidence type="ECO:0000313" key="6">
    <source>
        <dbReference type="EMBL" id="MBL1078127.1"/>
    </source>
</evidence>
<keyword evidence="3" id="KW-0804">Transcription</keyword>
<protein>
    <submittedName>
        <fullName evidence="6">TetR family transcriptional regulator</fullName>
    </submittedName>
</protein>
<feature type="DNA-binding region" description="H-T-H motif" evidence="4">
    <location>
        <begin position="44"/>
        <end position="63"/>
    </location>
</feature>
<keyword evidence="7" id="KW-1185">Reference proteome</keyword>
<dbReference type="PROSITE" id="PS50977">
    <property type="entry name" value="HTH_TETR_2"/>
    <property type="match status" value="1"/>
</dbReference>
<comment type="caution">
    <text evidence="6">The sequence shown here is derived from an EMBL/GenBank/DDBJ whole genome shotgun (WGS) entry which is preliminary data.</text>
</comment>
<feature type="domain" description="HTH tetR-type" evidence="5">
    <location>
        <begin position="21"/>
        <end position="81"/>
    </location>
</feature>
<gene>
    <name evidence="6" type="ORF">JK358_27345</name>
</gene>
<evidence type="ECO:0000256" key="1">
    <source>
        <dbReference type="ARBA" id="ARBA00023015"/>
    </source>
</evidence>
<evidence type="ECO:0000256" key="2">
    <source>
        <dbReference type="ARBA" id="ARBA00023125"/>
    </source>
</evidence>
<dbReference type="Gene3D" id="1.10.10.60">
    <property type="entry name" value="Homeodomain-like"/>
    <property type="match status" value="1"/>
</dbReference>
<dbReference type="PANTHER" id="PTHR30055:SF234">
    <property type="entry name" value="HTH-TYPE TRANSCRIPTIONAL REGULATOR BETI"/>
    <property type="match status" value="1"/>
</dbReference>
<sequence length="219" mass="24139">MSASTVEPDAQPLGLRERKKLQTRQNISDTATRLFLERGFEAVTIAEIAAAADVAKMTVTNYFPRKEDLALDMSDVFVDSLARTVRERRSGESALAALRRVYLEWAAERNPIQGFSGPEFGRLMTESPALAARVREFHEARENRLAETLAAETHAAADDFTPRIVAALLGGIHRALFEDTLRRTVDGVPDDANAALLVERTRAAFDVLEPALGEYAVRA</sequence>
<evidence type="ECO:0000313" key="7">
    <source>
        <dbReference type="Proteomes" id="UP000602198"/>
    </source>
</evidence>
<dbReference type="Gene3D" id="1.10.357.10">
    <property type="entry name" value="Tetracycline Repressor, domain 2"/>
    <property type="match status" value="1"/>
</dbReference>
<dbReference type="Proteomes" id="UP000602198">
    <property type="component" value="Unassembled WGS sequence"/>
</dbReference>
<keyword evidence="1" id="KW-0805">Transcription regulation</keyword>
<dbReference type="RefSeq" id="WP_201952864.1">
    <property type="nucleotide sequence ID" value="NZ_JAERRJ010000011.1"/>
</dbReference>
<reference evidence="6 7" key="1">
    <citation type="submission" date="2021-01" db="EMBL/GenBank/DDBJ databases">
        <title>WGS of actinomycetes isolated from Thailand.</title>
        <authorList>
            <person name="Thawai C."/>
        </authorList>
    </citation>
    <scope>NUCLEOTIDE SEQUENCE [LARGE SCALE GENOMIC DNA]</scope>
    <source>
        <strain evidence="6 7">LPG 2</strain>
    </source>
</reference>
<dbReference type="Pfam" id="PF17754">
    <property type="entry name" value="TetR_C_14"/>
    <property type="match status" value="1"/>
</dbReference>
<dbReference type="SUPFAM" id="SSF46689">
    <property type="entry name" value="Homeodomain-like"/>
    <property type="match status" value="1"/>
</dbReference>
<dbReference type="InterPro" id="IPR041347">
    <property type="entry name" value="MftR_C"/>
</dbReference>
<dbReference type="Pfam" id="PF00440">
    <property type="entry name" value="TetR_N"/>
    <property type="match status" value="1"/>
</dbReference>
<accession>A0ABS1MC14</accession>
<evidence type="ECO:0000256" key="4">
    <source>
        <dbReference type="PROSITE-ProRule" id="PRU00335"/>
    </source>
</evidence>
<evidence type="ECO:0000259" key="5">
    <source>
        <dbReference type="PROSITE" id="PS50977"/>
    </source>
</evidence>
<dbReference type="InterPro" id="IPR050109">
    <property type="entry name" value="HTH-type_TetR-like_transc_reg"/>
</dbReference>
<organism evidence="6 7">
    <name type="scientific">Nocardia acididurans</name>
    <dbReference type="NCBI Taxonomy" id="2802282"/>
    <lineage>
        <taxon>Bacteria</taxon>
        <taxon>Bacillati</taxon>
        <taxon>Actinomycetota</taxon>
        <taxon>Actinomycetes</taxon>
        <taxon>Mycobacteriales</taxon>
        <taxon>Nocardiaceae</taxon>
        <taxon>Nocardia</taxon>
    </lineage>
</organism>
<dbReference type="PRINTS" id="PR00455">
    <property type="entry name" value="HTHTETR"/>
</dbReference>
<dbReference type="InterPro" id="IPR009057">
    <property type="entry name" value="Homeodomain-like_sf"/>
</dbReference>
<name>A0ABS1MC14_9NOCA</name>
<dbReference type="PANTHER" id="PTHR30055">
    <property type="entry name" value="HTH-TYPE TRANSCRIPTIONAL REGULATOR RUTR"/>
    <property type="match status" value="1"/>
</dbReference>
<dbReference type="InterPro" id="IPR001647">
    <property type="entry name" value="HTH_TetR"/>
</dbReference>
<evidence type="ECO:0000256" key="3">
    <source>
        <dbReference type="ARBA" id="ARBA00023163"/>
    </source>
</evidence>
<dbReference type="EMBL" id="JAERRJ010000011">
    <property type="protein sequence ID" value="MBL1078127.1"/>
    <property type="molecule type" value="Genomic_DNA"/>
</dbReference>
<keyword evidence="2 4" id="KW-0238">DNA-binding</keyword>
<proteinExistence type="predicted"/>